<proteinExistence type="predicted"/>
<evidence type="ECO:0000313" key="2">
    <source>
        <dbReference type="Proteomes" id="UP000061809"/>
    </source>
</evidence>
<dbReference type="KEGG" id="bcel:BcellWH2_03799"/>
<gene>
    <name evidence="1" type="ORF">BcellWH2_03799</name>
</gene>
<organism evidence="1 2">
    <name type="scientific">Bacteroides cellulosilyticus</name>
    <dbReference type="NCBI Taxonomy" id="246787"/>
    <lineage>
        <taxon>Bacteria</taxon>
        <taxon>Pseudomonadati</taxon>
        <taxon>Bacteroidota</taxon>
        <taxon>Bacteroidia</taxon>
        <taxon>Bacteroidales</taxon>
        <taxon>Bacteroidaceae</taxon>
        <taxon>Bacteroides</taxon>
    </lineage>
</organism>
<evidence type="ECO:0000313" key="1">
    <source>
        <dbReference type="EMBL" id="ALJ61021.1"/>
    </source>
</evidence>
<dbReference type="Proteomes" id="UP000061809">
    <property type="component" value="Chromosome"/>
</dbReference>
<sequence>MCYTRNKEDLISVKVRFTKCFLFCISFIKKVNLRKMTFKLILPMHIFNTFSLKGEVSIKE</sequence>
<dbReference type="AlphaFoldDB" id="A0A0P0GUQ9"/>
<accession>A0A0P0GUQ9</accession>
<protein>
    <submittedName>
        <fullName evidence="1">Uncharacterized protein</fullName>
    </submittedName>
</protein>
<reference evidence="1 2" key="1">
    <citation type="journal article" date="2015" name="Science">
        <title>Genetic determinants of in vivo fitness and diet responsiveness in multiple human gut Bacteroides.</title>
        <authorList>
            <person name="Wu M."/>
            <person name="McNulty N.P."/>
            <person name="Rodionov D.A."/>
            <person name="Khoroshkin M.S."/>
            <person name="Griffin N.W."/>
            <person name="Cheng J."/>
            <person name="Latreille P."/>
            <person name="Kerstetter R.A."/>
            <person name="Terrapon N."/>
            <person name="Henrissat B."/>
            <person name="Osterman A.L."/>
            <person name="Gordon J.I."/>
        </authorList>
    </citation>
    <scope>NUCLEOTIDE SEQUENCE [LARGE SCALE GENOMIC DNA]</scope>
    <source>
        <strain evidence="1 2">WH2</strain>
    </source>
</reference>
<dbReference type="STRING" id="246787.BcellWH2_03799"/>
<dbReference type="EMBL" id="CP012801">
    <property type="protein sequence ID" value="ALJ61021.1"/>
    <property type="molecule type" value="Genomic_DNA"/>
</dbReference>
<dbReference type="PATRIC" id="fig|246787.4.peg.3934"/>
<name>A0A0P0GUQ9_9BACE</name>